<protein>
    <recommendedName>
        <fullName evidence="5">Pv-fam-d protein</fullName>
    </recommendedName>
</protein>
<feature type="compositionally biased region" description="Basic and acidic residues" evidence="1">
    <location>
        <begin position="176"/>
        <end position="187"/>
    </location>
</feature>
<feature type="compositionally biased region" description="Polar residues" evidence="1">
    <location>
        <begin position="208"/>
        <end position="219"/>
    </location>
</feature>
<evidence type="ECO:0000313" key="3">
    <source>
        <dbReference type="EMBL" id="KMZ82822.1"/>
    </source>
</evidence>
<evidence type="ECO:0000256" key="2">
    <source>
        <dbReference type="SAM" id="Phobius"/>
    </source>
</evidence>
<dbReference type="AlphaFoldDB" id="A0A0J9SLM2"/>
<keyword evidence="2" id="KW-1133">Transmembrane helix</keyword>
<feature type="region of interest" description="Disordered" evidence="1">
    <location>
        <begin position="154"/>
        <end position="187"/>
    </location>
</feature>
<feature type="transmembrane region" description="Helical" evidence="2">
    <location>
        <begin position="304"/>
        <end position="322"/>
    </location>
</feature>
<name>A0A0J9SLM2_PLAVI</name>
<keyword evidence="2" id="KW-0472">Membrane</keyword>
<evidence type="ECO:0000256" key="1">
    <source>
        <dbReference type="SAM" id="MobiDB-lite"/>
    </source>
</evidence>
<feature type="compositionally biased region" description="Basic residues" evidence="1">
    <location>
        <begin position="220"/>
        <end position="232"/>
    </location>
</feature>
<organism evidence="3 4">
    <name type="scientific">Plasmodium vivax India VII</name>
    <dbReference type="NCBI Taxonomy" id="1077284"/>
    <lineage>
        <taxon>Eukaryota</taxon>
        <taxon>Sar</taxon>
        <taxon>Alveolata</taxon>
        <taxon>Apicomplexa</taxon>
        <taxon>Aconoidasida</taxon>
        <taxon>Haemosporida</taxon>
        <taxon>Plasmodiidae</taxon>
        <taxon>Plasmodium</taxon>
        <taxon>Plasmodium (Plasmodium)</taxon>
    </lineage>
</organism>
<feature type="transmembrane region" description="Helical" evidence="2">
    <location>
        <begin position="280"/>
        <end position="298"/>
    </location>
</feature>
<keyword evidence="2" id="KW-0812">Transmembrane</keyword>
<sequence>MKRRTYKIFVPNTFFIITLLIWSTWNYSSNDTTSRGKSPNTEAILSIKCNVRHGRILIGKSISNSESVFDLKYALFKEKIIDLLSENDDEFEKRIKEYMQDEAFRKRFNIFLENEEFQKHFNILANDFNLMKPPEPDTQSVGYAKSNFSFKISKPRKKPYHSKQNKNHAYSFEYSGEEKQSEFEERKEEKEKYEAQFDVKSQDYNANEKNFVGRSTRSNRQMRRKKNNKSKIKSNLSRVYSVIRNADDIYETQLINMITLNKNKKGKLFWIKYNKNTAKAIIPIIGAAISAIIILASSLNAGNIAAAFLTMILSIVFVLYKYKKCSEISKKRRANISNPNPETYLPT</sequence>
<dbReference type="EMBL" id="KQ234165">
    <property type="protein sequence ID" value="KMZ82822.1"/>
    <property type="molecule type" value="Genomic_DNA"/>
</dbReference>
<reference evidence="3 4" key="1">
    <citation type="submission" date="2011-08" db="EMBL/GenBank/DDBJ databases">
        <title>The Genome Sequence of Plasmodium vivax India VII.</title>
        <authorList>
            <consortium name="The Broad Institute Genome Sequencing Platform"/>
            <consortium name="The Broad Institute Genome Sequencing Center for Infectious Disease"/>
            <person name="Neafsey D."/>
            <person name="Carlton J."/>
            <person name="Barnwell J."/>
            <person name="Collins W."/>
            <person name="Escalante A."/>
            <person name="Mullikin J."/>
            <person name="Saul A."/>
            <person name="Guigo R."/>
            <person name="Camara F."/>
            <person name="Young S.K."/>
            <person name="Zeng Q."/>
            <person name="Gargeya S."/>
            <person name="Fitzgerald M."/>
            <person name="Haas B."/>
            <person name="Abouelleil A."/>
            <person name="Alvarado L."/>
            <person name="Arachchi H.M."/>
            <person name="Berlin A."/>
            <person name="Brown A."/>
            <person name="Chapman S.B."/>
            <person name="Chen Z."/>
            <person name="Dunbar C."/>
            <person name="Freedman E."/>
            <person name="Gearin G."/>
            <person name="Gellesch M."/>
            <person name="Goldberg J."/>
            <person name="Griggs A."/>
            <person name="Gujja S."/>
            <person name="Heiman D."/>
            <person name="Howarth C."/>
            <person name="Larson L."/>
            <person name="Lui A."/>
            <person name="MacDonald P.J.P."/>
            <person name="Montmayeur A."/>
            <person name="Murphy C."/>
            <person name="Neiman D."/>
            <person name="Pearson M."/>
            <person name="Priest M."/>
            <person name="Roberts A."/>
            <person name="Saif S."/>
            <person name="Shea T."/>
            <person name="Shenoy N."/>
            <person name="Sisk P."/>
            <person name="Stolte C."/>
            <person name="Sykes S."/>
            <person name="Wortman J."/>
            <person name="Nusbaum C."/>
            <person name="Birren B."/>
        </authorList>
    </citation>
    <scope>NUCLEOTIDE SEQUENCE [LARGE SCALE GENOMIC DNA]</scope>
    <source>
        <strain evidence="3 4">India VII</strain>
    </source>
</reference>
<proteinExistence type="predicted"/>
<gene>
    <name evidence="3" type="ORF">PVIIG_03637</name>
</gene>
<accession>A0A0J9SLM2</accession>
<feature type="region of interest" description="Disordered" evidence="1">
    <location>
        <begin position="208"/>
        <end position="232"/>
    </location>
</feature>
<evidence type="ECO:0008006" key="5">
    <source>
        <dbReference type="Google" id="ProtNLM"/>
    </source>
</evidence>
<evidence type="ECO:0000313" key="4">
    <source>
        <dbReference type="Proteomes" id="UP000053562"/>
    </source>
</evidence>
<feature type="compositionally biased region" description="Basic residues" evidence="1">
    <location>
        <begin position="154"/>
        <end position="166"/>
    </location>
</feature>
<dbReference type="Proteomes" id="UP000053562">
    <property type="component" value="Unassembled WGS sequence"/>
</dbReference>
<dbReference type="OrthoDB" id="384938at2759"/>